<feature type="signal peptide" evidence="4">
    <location>
        <begin position="1"/>
        <end position="18"/>
    </location>
</feature>
<dbReference type="Pfam" id="PF13432">
    <property type="entry name" value="TPR_16"/>
    <property type="match status" value="1"/>
</dbReference>
<proteinExistence type="predicted"/>
<feature type="repeat" description="TPR" evidence="3">
    <location>
        <begin position="287"/>
        <end position="320"/>
    </location>
</feature>
<dbReference type="InterPro" id="IPR011990">
    <property type="entry name" value="TPR-like_helical_dom_sf"/>
</dbReference>
<protein>
    <submittedName>
        <fullName evidence="5">Tetratricopeptide repeat protein</fullName>
    </submittedName>
</protein>
<keyword evidence="1" id="KW-0677">Repeat</keyword>
<keyword evidence="4" id="KW-0732">Signal</keyword>
<name>A0AAU7BTM6_9FLAO</name>
<dbReference type="InterPro" id="IPR019734">
    <property type="entry name" value="TPR_rpt"/>
</dbReference>
<feature type="chain" id="PRO_5043436724" evidence="4">
    <location>
        <begin position="19"/>
        <end position="377"/>
    </location>
</feature>
<dbReference type="Pfam" id="PF13181">
    <property type="entry name" value="TPR_8"/>
    <property type="match status" value="2"/>
</dbReference>
<dbReference type="PROSITE" id="PS50005">
    <property type="entry name" value="TPR"/>
    <property type="match status" value="4"/>
</dbReference>
<reference evidence="5" key="1">
    <citation type="submission" date="2024-05" db="EMBL/GenBank/DDBJ databases">
        <title>Pontimicrobium maritimus sp. nov., isolated form sea water.</title>
        <authorList>
            <person name="Muhammad N."/>
            <person name="Vuong T.Q."/>
            <person name="Han H.L."/>
            <person name="Kim S.-G."/>
        </authorList>
    </citation>
    <scope>NUCLEOTIDE SEQUENCE</scope>
    <source>
        <strain evidence="5">SW4</strain>
    </source>
</reference>
<sequence length="377" mass="44704">MKNLLQILILMCFVAINAQTQTLHLADSLYLHGNYTKAIEAYKNHKNQDEVYDKIAKAYIALGNYDEALINYENSLKKNPKDALTLFDYGKLLTRVKKHKEALEVFYKLIDIDYRNPNYHYESGLVMQKLGDSTSQNRFRTAFDLDNTHQKTIFQIAKHHLTKRHHKVVDRYIDIGLSTYANNKELISLKAQNFYWKEDYGNAAKWFEKLLELNESSQFIHEKLSFCYDRVYEPEKAIEHQLIALKFDPKNATNLFILGQLYQDIDDFKNAEKYYKESLALLDKPLDAEYIKLAGVYSRQKKYKESIDAYKKAIDENPKNERAHFLSIYVKDQYYEDIDARIKLFENFNNRFPQSKFKTLVNYKIDELKKEKFMKTD</sequence>
<dbReference type="Gene3D" id="1.25.40.10">
    <property type="entry name" value="Tetratricopeptide repeat domain"/>
    <property type="match status" value="3"/>
</dbReference>
<evidence type="ECO:0000256" key="3">
    <source>
        <dbReference type="PROSITE-ProRule" id="PRU00339"/>
    </source>
</evidence>
<evidence type="ECO:0000256" key="2">
    <source>
        <dbReference type="ARBA" id="ARBA00022803"/>
    </source>
</evidence>
<dbReference type="SUPFAM" id="SSF48452">
    <property type="entry name" value="TPR-like"/>
    <property type="match status" value="1"/>
</dbReference>
<dbReference type="AlphaFoldDB" id="A0AAU7BTM6"/>
<accession>A0AAU7BTM6</accession>
<dbReference type="PANTHER" id="PTHR44943:SF4">
    <property type="entry name" value="TPR REPEAT-CONTAINING PROTEIN MJ0798"/>
    <property type="match status" value="1"/>
</dbReference>
<feature type="repeat" description="TPR" evidence="3">
    <location>
        <begin position="83"/>
        <end position="116"/>
    </location>
</feature>
<evidence type="ECO:0000256" key="1">
    <source>
        <dbReference type="ARBA" id="ARBA00022737"/>
    </source>
</evidence>
<gene>
    <name evidence="5" type="ORF">ABGB03_00750</name>
</gene>
<dbReference type="SMART" id="SM00028">
    <property type="entry name" value="TPR"/>
    <property type="match status" value="5"/>
</dbReference>
<dbReference type="EMBL" id="CP157199">
    <property type="protein sequence ID" value="XBG61449.1"/>
    <property type="molecule type" value="Genomic_DNA"/>
</dbReference>
<evidence type="ECO:0000256" key="4">
    <source>
        <dbReference type="SAM" id="SignalP"/>
    </source>
</evidence>
<evidence type="ECO:0000313" key="5">
    <source>
        <dbReference type="EMBL" id="XBG61449.1"/>
    </source>
</evidence>
<dbReference type="RefSeq" id="WP_347923995.1">
    <property type="nucleotide sequence ID" value="NZ_CP157199.1"/>
</dbReference>
<feature type="repeat" description="TPR" evidence="3">
    <location>
        <begin position="49"/>
        <end position="82"/>
    </location>
</feature>
<feature type="repeat" description="TPR" evidence="3">
    <location>
        <begin position="252"/>
        <end position="285"/>
    </location>
</feature>
<organism evidence="5">
    <name type="scientific">Pontimicrobium sp. SW4</name>
    <dbReference type="NCBI Taxonomy" id="3153519"/>
    <lineage>
        <taxon>Bacteria</taxon>
        <taxon>Pseudomonadati</taxon>
        <taxon>Bacteroidota</taxon>
        <taxon>Flavobacteriia</taxon>
        <taxon>Flavobacteriales</taxon>
        <taxon>Flavobacteriaceae</taxon>
        <taxon>Pontimicrobium</taxon>
    </lineage>
</organism>
<dbReference type="InterPro" id="IPR051685">
    <property type="entry name" value="Ycf3/AcsC/BcsC/TPR_MFPF"/>
</dbReference>
<dbReference type="PROSITE" id="PS50293">
    <property type="entry name" value="TPR_REGION"/>
    <property type="match status" value="1"/>
</dbReference>
<keyword evidence="2 3" id="KW-0802">TPR repeat</keyword>
<dbReference type="PANTHER" id="PTHR44943">
    <property type="entry name" value="CELLULOSE SYNTHASE OPERON PROTEIN C"/>
    <property type="match status" value="1"/>
</dbReference>